<evidence type="ECO:0000313" key="1">
    <source>
        <dbReference type="EMBL" id="CAB9515257.1"/>
    </source>
</evidence>
<organism evidence="1 2">
    <name type="scientific">Seminavis robusta</name>
    <dbReference type="NCBI Taxonomy" id="568900"/>
    <lineage>
        <taxon>Eukaryota</taxon>
        <taxon>Sar</taxon>
        <taxon>Stramenopiles</taxon>
        <taxon>Ochrophyta</taxon>
        <taxon>Bacillariophyta</taxon>
        <taxon>Bacillariophyceae</taxon>
        <taxon>Bacillariophycidae</taxon>
        <taxon>Naviculales</taxon>
        <taxon>Naviculaceae</taxon>
        <taxon>Seminavis</taxon>
    </lineage>
</organism>
<comment type="caution">
    <text evidence="1">The sequence shown here is derived from an EMBL/GenBank/DDBJ whole genome shotgun (WGS) entry which is preliminary data.</text>
</comment>
<keyword evidence="2" id="KW-1185">Reference proteome</keyword>
<dbReference type="Proteomes" id="UP001153069">
    <property type="component" value="Unassembled WGS sequence"/>
</dbReference>
<dbReference type="AlphaFoldDB" id="A0A9N8E5U4"/>
<gene>
    <name evidence="1" type="ORF">SEMRO_702_G189990.1</name>
</gene>
<dbReference type="EMBL" id="CAICTM010000701">
    <property type="protein sequence ID" value="CAB9515257.1"/>
    <property type="molecule type" value="Genomic_DNA"/>
</dbReference>
<proteinExistence type="predicted"/>
<reference evidence="1" key="1">
    <citation type="submission" date="2020-06" db="EMBL/GenBank/DDBJ databases">
        <authorList>
            <consortium name="Plant Systems Biology data submission"/>
        </authorList>
    </citation>
    <scope>NUCLEOTIDE SEQUENCE</scope>
    <source>
        <strain evidence="1">D6</strain>
    </source>
</reference>
<protein>
    <submittedName>
        <fullName evidence="1">Uncharacterized protein</fullName>
    </submittedName>
</protein>
<dbReference type="SUPFAM" id="SSF52047">
    <property type="entry name" value="RNI-like"/>
    <property type="match status" value="1"/>
</dbReference>
<sequence>MSSSSAFLWVSFCEYSNTIQLNDYENKNQVHFKVLDRRGGASEKILGRLPGQMRHEEIKHVVIYSGLPGLLVKESKVATKLFQEIASLGSLRSLSMDLLERMPHHAFFLRQLQEATAARPKRSGTRFPNFGTCMDTCLLKACLTASDKLTKDQIPSGVNPTVVKAICSSKHLLSLDLSSKESFLGHNCMQHLIEALTPPPTNNGLLGKRKGHDTGTGVATLAQLKQLRLANLGLSLDSLRELCQRFEQHSCIAELHLENIRVLVSCGDVEGLSDGHFWEMLLRLLRQNASSLLQGVTFSLRYQNYNRIMRTQETHSLHIGPPSNIQQQIYDILHRKNATVGTLNVGVMVHPGIQVLLDLNRFGLGSLWGQKAFPTIEKTFRGQWKRLHSR</sequence>
<accession>A0A9N8E5U4</accession>
<evidence type="ECO:0000313" key="2">
    <source>
        <dbReference type="Proteomes" id="UP001153069"/>
    </source>
</evidence>
<name>A0A9N8E5U4_9STRA</name>